<feature type="compositionally biased region" description="Basic and acidic residues" evidence="1">
    <location>
        <begin position="372"/>
        <end position="382"/>
    </location>
</feature>
<evidence type="ECO:0000313" key="3">
    <source>
        <dbReference type="Proteomes" id="UP001161017"/>
    </source>
</evidence>
<gene>
    <name evidence="2" type="ORF">OHK93_006026</name>
</gene>
<dbReference type="EMBL" id="JAPUFD010000004">
    <property type="protein sequence ID" value="MDI1486765.1"/>
    <property type="molecule type" value="Genomic_DNA"/>
</dbReference>
<dbReference type="AlphaFoldDB" id="A0AA43TU35"/>
<feature type="compositionally biased region" description="Polar residues" evidence="1">
    <location>
        <begin position="265"/>
        <end position="277"/>
    </location>
</feature>
<feature type="compositionally biased region" description="Polar residues" evidence="1">
    <location>
        <begin position="64"/>
        <end position="99"/>
    </location>
</feature>
<feature type="region of interest" description="Disordered" evidence="1">
    <location>
        <begin position="138"/>
        <end position="426"/>
    </location>
</feature>
<evidence type="ECO:0000256" key="1">
    <source>
        <dbReference type="SAM" id="MobiDB-lite"/>
    </source>
</evidence>
<feature type="region of interest" description="Disordered" evidence="1">
    <location>
        <begin position="1"/>
        <end position="118"/>
    </location>
</feature>
<name>A0AA43TU35_9LECA</name>
<organism evidence="2 3">
    <name type="scientific">Ramalina farinacea</name>
    <dbReference type="NCBI Taxonomy" id="258253"/>
    <lineage>
        <taxon>Eukaryota</taxon>
        <taxon>Fungi</taxon>
        <taxon>Dikarya</taxon>
        <taxon>Ascomycota</taxon>
        <taxon>Pezizomycotina</taxon>
        <taxon>Lecanoromycetes</taxon>
        <taxon>OSLEUM clade</taxon>
        <taxon>Lecanoromycetidae</taxon>
        <taxon>Lecanorales</taxon>
        <taxon>Lecanorineae</taxon>
        <taxon>Ramalinaceae</taxon>
        <taxon>Ramalina</taxon>
    </lineage>
</organism>
<feature type="non-terminal residue" evidence="2">
    <location>
        <position position="1"/>
    </location>
</feature>
<reference evidence="2" key="1">
    <citation type="journal article" date="2023" name="Genome Biol. Evol.">
        <title>First Whole Genome Sequence and Flow Cytometry Genome Size Data for the Lichen-Forming Fungus Ramalina farinacea (Ascomycota).</title>
        <authorList>
            <person name="Llewellyn T."/>
            <person name="Mian S."/>
            <person name="Hill R."/>
            <person name="Leitch I.J."/>
            <person name="Gaya E."/>
        </authorList>
    </citation>
    <scope>NUCLEOTIDE SEQUENCE</scope>
    <source>
        <strain evidence="2">LIQ254RAFAR</strain>
    </source>
</reference>
<evidence type="ECO:0000313" key="2">
    <source>
        <dbReference type="EMBL" id="MDI1486765.1"/>
    </source>
</evidence>
<feature type="compositionally biased region" description="Polar residues" evidence="1">
    <location>
        <begin position="1"/>
        <end position="29"/>
    </location>
</feature>
<feature type="compositionally biased region" description="Polar residues" evidence="1">
    <location>
        <begin position="284"/>
        <end position="296"/>
    </location>
</feature>
<feature type="compositionally biased region" description="Low complexity" evidence="1">
    <location>
        <begin position="197"/>
        <end position="215"/>
    </location>
</feature>
<sequence length="426" mass="45541">QAPSNLPHSKSSSTLNQTANDRLENSSPSKRARRDLDPDTSAARPSSRDGTTTTKVPLNGLPSAVSTPTKSSLARSASVKSLKNSMIPSLTRSQSTRTLASPAAPQTEPSNKRLGSWAKLGGNMKSILHRAQPKFSNDPVKLAAGTHLPATQAEAKIDRDLPSLPDTSTIKRVDFSNSTKSRHELAASPSKIPTSKSMQSLPRPQSSSSQAAPSSLERDSEPIHYPDLTASPLITTTRGKSPKALTPAPAIPARSAGPGDFTFRADTSISFPKTPATSDEDKNPTSFTSPNGTRTIRSVRPSGVPTYLMPGAYDSNPFIAAPAITHGLSNKKRKHADPDTESEAENIDPQGMDLDKSHSGDEDDGRAKKKLRTESEAPEMMKKGRMMTKNESPAKRRMTGSGATTPKKGGLSLARLNMLARPKERR</sequence>
<comment type="caution">
    <text evidence="2">The sequence shown here is derived from an EMBL/GenBank/DDBJ whole genome shotgun (WGS) entry which is preliminary data.</text>
</comment>
<proteinExistence type="predicted"/>
<accession>A0AA43TU35</accession>
<keyword evidence="3" id="KW-1185">Reference proteome</keyword>
<protein>
    <submittedName>
        <fullName evidence="2">Uncharacterized protein</fullName>
    </submittedName>
</protein>
<dbReference type="Proteomes" id="UP001161017">
    <property type="component" value="Unassembled WGS sequence"/>
</dbReference>